<evidence type="ECO:0000313" key="1">
    <source>
        <dbReference type="EMBL" id="EAH3295821.1"/>
    </source>
</evidence>
<organism evidence="1 2">
    <name type="scientific">Listeria monocytogenes</name>
    <dbReference type="NCBI Taxonomy" id="1639"/>
    <lineage>
        <taxon>Bacteria</taxon>
        <taxon>Bacillati</taxon>
        <taxon>Bacillota</taxon>
        <taxon>Bacilli</taxon>
        <taxon>Bacillales</taxon>
        <taxon>Listeriaceae</taxon>
        <taxon>Listeria</taxon>
    </lineage>
</organism>
<feature type="non-terminal residue" evidence="1">
    <location>
        <position position="1"/>
    </location>
</feature>
<comment type="caution">
    <text evidence="1">The sequence shown here is derived from an EMBL/GenBank/DDBJ whole genome shotgun (WGS) entry which is preliminary data.</text>
</comment>
<keyword evidence="1" id="KW-0482">Metalloprotease</keyword>
<dbReference type="GO" id="GO:0006508">
    <property type="term" value="P:proteolysis"/>
    <property type="evidence" value="ECO:0007669"/>
    <property type="project" value="UniProtKB-KW"/>
</dbReference>
<dbReference type="AlphaFoldDB" id="A0A823LLX1"/>
<name>A0A823LLX1_LISMN</name>
<gene>
    <name evidence="1" type="ORF">D5N24_15580</name>
</gene>
<evidence type="ECO:0000313" key="2">
    <source>
        <dbReference type="Proteomes" id="UP000530452"/>
    </source>
</evidence>
<keyword evidence="1" id="KW-0645">Protease</keyword>
<keyword evidence="1" id="KW-0378">Hydrolase</keyword>
<dbReference type="EMBL" id="AABGHY010000020">
    <property type="protein sequence ID" value="EAH3295821.1"/>
    <property type="molecule type" value="Genomic_DNA"/>
</dbReference>
<protein>
    <submittedName>
        <fullName evidence="1">CPBP family intramembrane metalloprotease</fullName>
    </submittedName>
</protein>
<reference evidence="1 2" key="1">
    <citation type="submission" date="2019-04" db="EMBL/GenBank/DDBJ databases">
        <authorList>
            <person name="Ashton P.M."/>
            <person name="Dallman T."/>
            <person name="Nair S."/>
            <person name="De Pinna E."/>
            <person name="Peters T."/>
            <person name="Grant K."/>
        </authorList>
    </citation>
    <scope>NUCLEOTIDE SEQUENCE [LARGE SCALE GENOMIC DNA]</scope>
    <source>
        <strain evidence="1 2">282352</strain>
    </source>
</reference>
<accession>A0A823LLX1</accession>
<dbReference type="Proteomes" id="UP000530452">
    <property type="component" value="Unassembled WGS sequence"/>
</dbReference>
<proteinExistence type="predicted"/>
<dbReference type="GO" id="GO:0008237">
    <property type="term" value="F:metallopeptidase activity"/>
    <property type="evidence" value="ECO:0007669"/>
    <property type="project" value="UniProtKB-KW"/>
</dbReference>
<sequence>IHCIFNFLVYIVRTSKYENHRNW</sequence>